<reference evidence="1" key="2">
    <citation type="submission" date="2025-08" db="UniProtKB">
        <authorList>
            <consortium name="Ensembl"/>
        </authorList>
    </citation>
    <scope>IDENTIFICATION</scope>
</reference>
<dbReference type="AlphaFoldDB" id="A0AAY4A4H6"/>
<dbReference type="GeneTree" id="ENSGT00940000154669"/>
<reference evidence="1 2" key="1">
    <citation type="submission" date="2020-06" db="EMBL/GenBank/DDBJ databases">
        <authorList>
            <consortium name="Wellcome Sanger Institute Data Sharing"/>
        </authorList>
    </citation>
    <scope>NUCLEOTIDE SEQUENCE [LARGE SCALE GENOMIC DNA]</scope>
</reference>
<proteinExistence type="predicted"/>
<accession>A0AAY4A4H6</accession>
<reference evidence="1" key="3">
    <citation type="submission" date="2025-09" db="UniProtKB">
        <authorList>
            <consortium name="Ensembl"/>
        </authorList>
    </citation>
    <scope>IDENTIFICATION</scope>
</reference>
<evidence type="ECO:0000313" key="1">
    <source>
        <dbReference type="Ensembl" id="ENSDCDP00010003694.1"/>
    </source>
</evidence>
<protein>
    <submittedName>
        <fullName evidence="1">Uncharacterized protein</fullName>
    </submittedName>
</protein>
<name>A0AAY4A4H6_9TELE</name>
<evidence type="ECO:0000313" key="2">
    <source>
        <dbReference type="Proteomes" id="UP000694580"/>
    </source>
</evidence>
<keyword evidence="2" id="KW-1185">Reference proteome</keyword>
<dbReference type="Ensembl" id="ENSDCDT00010003839.1">
    <property type="protein sequence ID" value="ENSDCDP00010003694.1"/>
    <property type="gene ID" value="ENSDCDG00010001682.1"/>
</dbReference>
<organism evidence="1 2">
    <name type="scientific">Denticeps clupeoides</name>
    <name type="common">denticle herring</name>
    <dbReference type="NCBI Taxonomy" id="299321"/>
    <lineage>
        <taxon>Eukaryota</taxon>
        <taxon>Metazoa</taxon>
        <taxon>Chordata</taxon>
        <taxon>Craniata</taxon>
        <taxon>Vertebrata</taxon>
        <taxon>Euteleostomi</taxon>
        <taxon>Actinopterygii</taxon>
        <taxon>Neopterygii</taxon>
        <taxon>Teleostei</taxon>
        <taxon>Clupei</taxon>
        <taxon>Clupeiformes</taxon>
        <taxon>Denticipitoidei</taxon>
        <taxon>Denticipitidae</taxon>
        <taxon>Denticeps</taxon>
    </lineage>
</organism>
<dbReference type="Proteomes" id="UP000694580">
    <property type="component" value="Chromosome 2"/>
</dbReference>
<sequence length="139" mass="16346">MFGKLGETLWICVYGFENTRNSFKKCQPNLSPDEVQALQELKNNTQIVIKPADKGSAIVILDRQQYLWEGYRQLYNTKYYKKLDKPIYLETMPMVKTILQSLYDNNFINAKQMTYLLGNKEPRGRIFHLLPKIHKDPAK</sequence>